<dbReference type="Proteomes" id="UP000029452">
    <property type="component" value="Unassembled WGS sequence"/>
</dbReference>
<evidence type="ECO:0000256" key="2">
    <source>
        <dbReference type="ARBA" id="ARBA00023125"/>
    </source>
</evidence>
<dbReference type="PRINTS" id="PR00455">
    <property type="entry name" value="HTHTETR"/>
</dbReference>
<feature type="domain" description="HTH tetR-type" evidence="6">
    <location>
        <begin position="4"/>
        <end position="64"/>
    </location>
</feature>
<reference evidence="8 10" key="2">
    <citation type="submission" date="2016-11" db="EMBL/GenBank/DDBJ databases">
        <title>Comparative genomics of co-occurring bacteria in distinct bioleaching systems unravels niche-specific adaptation.</title>
        <authorList>
            <person name="Zhang X."/>
            <person name="Liu X."/>
            <person name="Yin H."/>
        </authorList>
    </citation>
    <scope>NUCLEOTIDE SEQUENCE [LARGE SCALE GENOMIC DNA]</scope>
    <source>
        <strain evidence="8 10">DX</strain>
    </source>
</reference>
<dbReference type="GO" id="GO:0003677">
    <property type="term" value="F:DNA binding"/>
    <property type="evidence" value="ECO:0007669"/>
    <property type="project" value="UniProtKB-UniRule"/>
</dbReference>
<dbReference type="InterPro" id="IPR001647">
    <property type="entry name" value="HTH_TetR"/>
</dbReference>
<dbReference type="PATRIC" id="fig|178606.4.peg.2655"/>
<dbReference type="RefSeq" id="WP_014961470.1">
    <property type="nucleotide sequence ID" value="NZ_JPGK01000014.1"/>
</dbReference>
<evidence type="ECO:0000256" key="1">
    <source>
        <dbReference type="ARBA" id="ARBA00023015"/>
    </source>
</evidence>
<keyword evidence="2 4" id="KW-0238">DNA-binding</keyword>
<evidence type="ECO:0000313" key="9">
    <source>
        <dbReference type="Proteomes" id="UP000029452"/>
    </source>
</evidence>
<dbReference type="PROSITE" id="PS50977">
    <property type="entry name" value="HTH_TETR_2"/>
    <property type="match status" value="1"/>
</dbReference>
<dbReference type="Pfam" id="PF00440">
    <property type="entry name" value="TetR_N"/>
    <property type="match status" value="1"/>
</dbReference>
<reference evidence="7 9" key="1">
    <citation type="submission" date="2014-06" db="EMBL/GenBank/DDBJ databases">
        <title>Draft genome sequence of iron oxidizing acidophile Leptospirillum ferriphilum DSM14647.</title>
        <authorList>
            <person name="Cardenas J.P."/>
            <person name="Lazcano M."/>
            <person name="Ossandon F.J."/>
            <person name="Corbett M."/>
            <person name="Holmes D.S."/>
            <person name="Watkin E."/>
        </authorList>
    </citation>
    <scope>NUCLEOTIDE SEQUENCE [LARGE SCALE GENOMIC DNA]</scope>
    <source>
        <strain evidence="7 9">DSM 14647</strain>
    </source>
</reference>
<evidence type="ECO:0000313" key="8">
    <source>
        <dbReference type="EMBL" id="OOH73624.1"/>
    </source>
</evidence>
<dbReference type="EMBL" id="JPGK01000014">
    <property type="protein sequence ID" value="KGA92613.1"/>
    <property type="molecule type" value="Genomic_DNA"/>
</dbReference>
<dbReference type="InterPro" id="IPR011075">
    <property type="entry name" value="TetR_C"/>
</dbReference>
<evidence type="ECO:0000256" key="3">
    <source>
        <dbReference type="ARBA" id="ARBA00023163"/>
    </source>
</evidence>
<evidence type="ECO:0000313" key="7">
    <source>
        <dbReference type="EMBL" id="KGA92613.1"/>
    </source>
</evidence>
<dbReference type="InterPro" id="IPR009057">
    <property type="entry name" value="Homeodomain-like_sf"/>
</dbReference>
<dbReference type="Proteomes" id="UP000188586">
    <property type="component" value="Unassembled WGS sequence"/>
</dbReference>
<feature type="compositionally biased region" description="Basic and acidic residues" evidence="5">
    <location>
        <begin position="192"/>
        <end position="208"/>
    </location>
</feature>
<feature type="compositionally biased region" description="Polar residues" evidence="5">
    <location>
        <begin position="209"/>
        <end position="219"/>
    </location>
</feature>
<proteinExistence type="predicted"/>
<accession>A0A094W5B6</accession>
<dbReference type="Gene3D" id="1.10.357.10">
    <property type="entry name" value="Tetracycline Repressor, domain 2"/>
    <property type="match status" value="1"/>
</dbReference>
<gene>
    <name evidence="8" type="ORF">BOX24_03875</name>
    <name evidence="7" type="ORF">LptCag_1757</name>
</gene>
<feature type="DNA-binding region" description="H-T-H motif" evidence="4">
    <location>
        <begin position="27"/>
        <end position="46"/>
    </location>
</feature>
<dbReference type="PANTHER" id="PTHR47506:SF1">
    <property type="entry name" value="HTH-TYPE TRANSCRIPTIONAL REGULATOR YJDC"/>
    <property type="match status" value="1"/>
</dbReference>
<evidence type="ECO:0000256" key="5">
    <source>
        <dbReference type="SAM" id="MobiDB-lite"/>
    </source>
</evidence>
<dbReference type="EMBL" id="MPOJ01000008">
    <property type="protein sequence ID" value="OOH73624.1"/>
    <property type="molecule type" value="Genomic_DNA"/>
</dbReference>
<dbReference type="Pfam" id="PF16925">
    <property type="entry name" value="TetR_C_13"/>
    <property type="match status" value="1"/>
</dbReference>
<dbReference type="SUPFAM" id="SSF46689">
    <property type="entry name" value="Homeodomain-like"/>
    <property type="match status" value="1"/>
</dbReference>
<dbReference type="OrthoDB" id="9809772at2"/>
<keyword evidence="3" id="KW-0804">Transcription</keyword>
<feature type="region of interest" description="Disordered" evidence="5">
    <location>
        <begin position="192"/>
        <end position="219"/>
    </location>
</feature>
<evidence type="ECO:0000259" key="6">
    <source>
        <dbReference type="PROSITE" id="PS50977"/>
    </source>
</evidence>
<evidence type="ECO:0000256" key="4">
    <source>
        <dbReference type="PROSITE-ProRule" id="PRU00335"/>
    </source>
</evidence>
<evidence type="ECO:0000313" key="10">
    <source>
        <dbReference type="Proteomes" id="UP000188586"/>
    </source>
</evidence>
<dbReference type="AlphaFoldDB" id="A0A094W5B6"/>
<comment type="caution">
    <text evidence="7">The sequence shown here is derived from an EMBL/GenBank/DDBJ whole genome shotgun (WGS) entry which is preliminary data.</text>
</comment>
<dbReference type="PANTHER" id="PTHR47506">
    <property type="entry name" value="TRANSCRIPTIONAL REGULATORY PROTEIN"/>
    <property type="match status" value="1"/>
</dbReference>
<sequence>MATTDTTEVILDAAQELVQLRGFNAFSYRDIANRIGIRTASIHYHFPKKDDLARTLIRRYHARFLDALRQIGRGNPRPQTRLTEYMALFFSLSSQGDRLCLFAVFSADLTSLSEEVRQEIRAFYDTNVDWLRLILEEGQRTGAFAFSGSSEEMARGIFALLEGEILVTRAFSSTSRDTSVLPVVRSLLNWQDDRPARGDTPDPDKMEQTHSAQSHSSHV</sequence>
<protein>
    <submittedName>
        <fullName evidence="8">TetR family transcriptional regulator</fullName>
    </submittedName>
    <submittedName>
        <fullName evidence="7">Transcriptional regulator, TetR family</fullName>
    </submittedName>
</protein>
<dbReference type="OMA" id="FMATVHG"/>
<name>A0A094W5B6_9BACT</name>
<keyword evidence="1" id="KW-0805">Transcription regulation</keyword>
<organism evidence="7 9">
    <name type="scientific">Leptospirillum ferriphilum</name>
    <dbReference type="NCBI Taxonomy" id="178606"/>
    <lineage>
        <taxon>Bacteria</taxon>
        <taxon>Pseudomonadati</taxon>
        <taxon>Nitrospirota</taxon>
        <taxon>Nitrospiria</taxon>
        <taxon>Nitrospirales</taxon>
        <taxon>Nitrospiraceae</taxon>
        <taxon>Leptospirillum</taxon>
    </lineage>
</organism>
<dbReference type="InterPro" id="IPR036271">
    <property type="entry name" value="Tet_transcr_reg_TetR-rel_C_sf"/>
</dbReference>
<dbReference type="SUPFAM" id="SSF48498">
    <property type="entry name" value="Tetracyclin repressor-like, C-terminal domain"/>
    <property type="match status" value="1"/>
</dbReference>